<protein>
    <submittedName>
        <fullName evidence="2">Uncharacterized protein</fullName>
    </submittedName>
</protein>
<feature type="region of interest" description="Disordered" evidence="1">
    <location>
        <begin position="1"/>
        <end position="54"/>
    </location>
</feature>
<name>A0AAW0FB21_9APHY</name>
<dbReference type="AlphaFoldDB" id="A0AAW0FB21"/>
<reference evidence="2 3" key="1">
    <citation type="submission" date="2022-09" db="EMBL/GenBank/DDBJ databases">
        <authorList>
            <person name="Palmer J.M."/>
        </authorList>
    </citation>
    <scope>NUCLEOTIDE SEQUENCE [LARGE SCALE GENOMIC DNA]</scope>
    <source>
        <strain evidence="2 3">DSM 7382</strain>
    </source>
</reference>
<dbReference type="Proteomes" id="UP001385951">
    <property type="component" value="Unassembled WGS sequence"/>
</dbReference>
<dbReference type="PANTHER" id="PTHR33096:SF1">
    <property type="entry name" value="CXC1-LIKE CYSTEINE CLUSTER ASSOCIATED WITH KDZ TRANSPOSASES DOMAIN-CONTAINING PROTEIN"/>
    <property type="match status" value="1"/>
</dbReference>
<evidence type="ECO:0000256" key="1">
    <source>
        <dbReference type="SAM" id="MobiDB-lite"/>
    </source>
</evidence>
<accession>A0AAW0FB21</accession>
<comment type="caution">
    <text evidence="2">The sequence shown here is derived from an EMBL/GenBank/DDBJ whole genome shotgun (WGS) entry which is preliminary data.</text>
</comment>
<dbReference type="InterPro" id="IPR040521">
    <property type="entry name" value="KDZ"/>
</dbReference>
<feature type="compositionally biased region" description="Acidic residues" evidence="1">
    <location>
        <begin position="403"/>
        <end position="416"/>
    </location>
</feature>
<feature type="region of interest" description="Disordered" evidence="1">
    <location>
        <begin position="963"/>
        <end position="1016"/>
    </location>
</feature>
<dbReference type="EMBL" id="JASBNA010000084">
    <property type="protein sequence ID" value="KAK7677666.1"/>
    <property type="molecule type" value="Genomic_DNA"/>
</dbReference>
<feature type="compositionally biased region" description="Low complexity" evidence="1">
    <location>
        <begin position="23"/>
        <end position="41"/>
    </location>
</feature>
<dbReference type="PANTHER" id="PTHR33096">
    <property type="entry name" value="CXC2 DOMAIN-CONTAINING PROTEIN"/>
    <property type="match status" value="1"/>
</dbReference>
<proteinExistence type="predicted"/>
<feature type="compositionally biased region" description="Polar residues" evidence="1">
    <location>
        <begin position="984"/>
        <end position="995"/>
    </location>
</feature>
<feature type="compositionally biased region" description="Basic and acidic residues" evidence="1">
    <location>
        <begin position="391"/>
        <end position="402"/>
    </location>
</feature>
<sequence length="1027" mass="117692">MPKVRTRLPRGGVSQQVRRTVFSDPSQHPPAASSSSRAWSSRTTTVLGPKAREQEIRDSDILMREQLQNMDAPSRQLLQDLQQTAGVPTMHDAYAVDDHDPMTLDTFDQDESWFDDPDDAASPPIAVDLVQAARDLRIHLLQGRRRVDKRTWKTRRQRELHEWDQYIDRLTDSYLQWKYDAPNENVEPDSGELYPYPIAVIDIFTIEEDITIYRPATSDCVAIDLACHGFLPKTPVKPEIAIGFRTLELFHRIRLRKASLSVEAFTRVMCDYYEIPFRRYLRTVLAETYEVYVRILNTVQARLSSKLGWDTPNWRVAHACRACCYKLEGEPQMQYSRLWAHDGNNSLKRVLPFGNRVAADTRVLENSDYFLSRSFVDRFANEVKSTPSNARHREIRTAGHDSEGEDGSDSEGEENEEMAREGDPTDGAVNASESGVDQCTKNWKAAASDDKKRSWAIFDETGIYASACRHGFILWICDMVRSGELAKYPLSILAMALKVLPPCSVSGMDINCGFEITAGNSSLSQKIREQSHKFVVNAFHGYSHNYQCQSKNHPTVVPGVGIEDFETMERIFGASNALATIIRHTSPYRRRLIIDAFFRQWDEDKLENLGTFILNNYKQALATLHRDVPAFEDSMRKFNLTDADLDRWEKEEAEFFAQLGKEPESNTLQVEYVELLQALQAARTERTNADTSYYGRLSDSAFAQETPESIQAGYSQATSATNKVEARRRLARERYELAHSDVVQMEIRLGIARRWEPIDPEYRDTLKYMRDRKYHRALDKLHQLVVKRLFELHRMNLSGTGYKLRTHMAKSLQTRSKTIRRAISAYNSAAAAMTPPRPPLDWSNVSHYGLIEQYSMLKATNTDLSDRQWSLPIYREILKCRRRIARAKEEIVRCNIETRRLHTSIYDDTSHFKKVARELKGDNDRMYDAVRSFARRRNGVHKSLLKRVRQIHALVGFTGDASRGIRVGRENPDTGDPDDHENEASSTGLASLNNADTEESDEEDLESDDEFHDDLGGMENFITTICD</sequence>
<organism evidence="2 3">
    <name type="scientific">Cerrena zonata</name>
    <dbReference type="NCBI Taxonomy" id="2478898"/>
    <lineage>
        <taxon>Eukaryota</taxon>
        <taxon>Fungi</taxon>
        <taxon>Dikarya</taxon>
        <taxon>Basidiomycota</taxon>
        <taxon>Agaricomycotina</taxon>
        <taxon>Agaricomycetes</taxon>
        <taxon>Polyporales</taxon>
        <taxon>Cerrenaceae</taxon>
        <taxon>Cerrena</taxon>
    </lineage>
</organism>
<feature type="compositionally biased region" description="Acidic residues" evidence="1">
    <location>
        <begin position="996"/>
        <end position="1012"/>
    </location>
</feature>
<feature type="region of interest" description="Disordered" evidence="1">
    <location>
        <begin position="386"/>
        <end position="437"/>
    </location>
</feature>
<evidence type="ECO:0000313" key="3">
    <source>
        <dbReference type="Proteomes" id="UP001385951"/>
    </source>
</evidence>
<gene>
    <name evidence="2" type="ORF">QCA50_019357</name>
</gene>
<dbReference type="Pfam" id="PF18758">
    <property type="entry name" value="KDZ"/>
    <property type="match status" value="1"/>
</dbReference>
<keyword evidence="3" id="KW-1185">Reference proteome</keyword>
<evidence type="ECO:0000313" key="2">
    <source>
        <dbReference type="EMBL" id="KAK7677666.1"/>
    </source>
</evidence>